<dbReference type="Proteomes" id="UP000756346">
    <property type="component" value="Unassembled WGS sequence"/>
</dbReference>
<dbReference type="RefSeq" id="XP_046018489.1">
    <property type="nucleotide sequence ID" value="XM_046147749.1"/>
</dbReference>
<feature type="domain" description="2EXR" evidence="2">
    <location>
        <begin position="48"/>
        <end position="193"/>
    </location>
</feature>
<evidence type="ECO:0000313" key="4">
    <source>
        <dbReference type="Proteomes" id="UP000756346"/>
    </source>
</evidence>
<dbReference type="OrthoDB" id="3540486at2759"/>
<accession>A0A9P8YK07</accession>
<dbReference type="AlphaFoldDB" id="A0A9P8YK07"/>
<dbReference type="GeneID" id="70177295"/>
<sequence>MMAFAPAPSKFLLEFRIQDDGLDSARAQHLASERTEALRGDGDAHSKFTCFPELPPELRLKVWDYLITPRIVQIFCLPDIHPGRTNGRGTQTNSIGDDHNYDGTFDIDFTIDDYHLPDELHDPSNRQHDASLIPLLLHINREARHHGLKHYELAFSWKVPHVLADLDIGTSGRRSSPPSWSEPRIYFNFALDAVHLAGELEPCDSYGFNSPMTYFLRKEDCLRVRHVALSFGALHYGATASQQIFGSLFHVVDRFSPPHGRVLVTVSDRDEGINLMIGAASPLVPPAPSSVVLSAHSSSALSREGITTAGPMTSGGLTAMEREYASRPQAANTAKENVVQKLWSDWYRGSSVKSHLANMRFDLIHDWDLAEQIAQLDGAMATRDLTGRDNEQSHGPIMSEGAVDGDRQTLGQMTNTNFYEMEEDYSSIPAELRL</sequence>
<organism evidence="3 4">
    <name type="scientific">Microdochium trichocladiopsis</name>
    <dbReference type="NCBI Taxonomy" id="1682393"/>
    <lineage>
        <taxon>Eukaryota</taxon>
        <taxon>Fungi</taxon>
        <taxon>Dikarya</taxon>
        <taxon>Ascomycota</taxon>
        <taxon>Pezizomycotina</taxon>
        <taxon>Sordariomycetes</taxon>
        <taxon>Xylariomycetidae</taxon>
        <taxon>Xylariales</taxon>
        <taxon>Microdochiaceae</taxon>
        <taxon>Microdochium</taxon>
    </lineage>
</organism>
<dbReference type="InterPro" id="IPR045518">
    <property type="entry name" value="2EXR"/>
</dbReference>
<dbReference type="EMBL" id="JAGTJQ010000001">
    <property type="protein sequence ID" value="KAH7040434.1"/>
    <property type="molecule type" value="Genomic_DNA"/>
</dbReference>
<evidence type="ECO:0000259" key="2">
    <source>
        <dbReference type="Pfam" id="PF20150"/>
    </source>
</evidence>
<comment type="caution">
    <text evidence="3">The sequence shown here is derived from an EMBL/GenBank/DDBJ whole genome shotgun (WGS) entry which is preliminary data.</text>
</comment>
<dbReference type="Pfam" id="PF20150">
    <property type="entry name" value="2EXR"/>
    <property type="match status" value="1"/>
</dbReference>
<reference evidence="3" key="1">
    <citation type="journal article" date="2021" name="Nat. Commun.">
        <title>Genetic determinants of endophytism in the Arabidopsis root mycobiome.</title>
        <authorList>
            <person name="Mesny F."/>
            <person name="Miyauchi S."/>
            <person name="Thiergart T."/>
            <person name="Pickel B."/>
            <person name="Atanasova L."/>
            <person name="Karlsson M."/>
            <person name="Huettel B."/>
            <person name="Barry K.W."/>
            <person name="Haridas S."/>
            <person name="Chen C."/>
            <person name="Bauer D."/>
            <person name="Andreopoulos W."/>
            <person name="Pangilinan J."/>
            <person name="LaButti K."/>
            <person name="Riley R."/>
            <person name="Lipzen A."/>
            <person name="Clum A."/>
            <person name="Drula E."/>
            <person name="Henrissat B."/>
            <person name="Kohler A."/>
            <person name="Grigoriev I.V."/>
            <person name="Martin F.M."/>
            <person name="Hacquard S."/>
        </authorList>
    </citation>
    <scope>NUCLEOTIDE SEQUENCE</scope>
    <source>
        <strain evidence="3">MPI-CAGE-CH-0230</strain>
    </source>
</reference>
<feature type="region of interest" description="Disordered" evidence="1">
    <location>
        <begin position="387"/>
        <end position="409"/>
    </location>
</feature>
<keyword evidence="4" id="KW-1185">Reference proteome</keyword>
<proteinExistence type="predicted"/>
<evidence type="ECO:0000256" key="1">
    <source>
        <dbReference type="SAM" id="MobiDB-lite"/>
    </source>
</evidence>
<dbReference type="PANTHER" id="PTHR35910:SF6">
    <property type="entry name" value="2EXR DOMAIN-CONTAINING PROTEIN"/>
    <property type="match status" value="1"/>
</dbReference>
<evidence type="ECO:0000313" key="3">
    <source>
        <dbReference type="EMBL" id="KAH7040434.1"/>
    </source>
</evidence>
<dbReference type="PANTHER" id="PTHR35910">
    <property type="entry name" value="2EXR DOMAIN-CONTAINING PROTEIN"/>
    <property type="match status" value="1"/>
</dbReference>
<protein>
    <recommendedName>
        <fullName evidence="2">2EXR domain-containing protein</fullName>
    </recommendedName>
</protein>
<gene>
    <name evidence="3" type="ORF">B0I36DRAFT_10318</name>
</gene>
<name>A0A9P8YK07_9PEZI</name>